<name>A0A4V3WSZ3_9MICO</name>
<dbReference type="Gene3D" id="1.10.1740.10">
    <property type="match status" value="1"/>
</dbReference>
<dbReference type="SUPFAM" id="SSF88946">
    <property type="entry name" value="Sigma2 domain of RNA polymerase sigma factors"/>
    <property type="match status" value="1"/>
</dbReference>
<dbReference type="CDD" id="cd06171">
    <property type="entry name" value="Sigma70_r4"/>
    <property type="match status" value="1"/>
</dbReference>
<dbReference type="OrthoDB" id="9784272at2"/>
<evidence type="ECO:0000256" key="2">
    <source>
        <dbReference type="ARBA" id="ARBA00023015"/>
    </source>
</evidence>
<dbReference type="Pfam" id="PF04542">
    <property type="entry name" value="Sigma70_r2"/>
    <property type="match status" value="1"/>
</dbReference>
<dbReference type="InterPro" id="IPR013249">
    <property type="entry name" value="RNA_pol_sigma70_r4_t2"/>
</dbReference>
<dbReference type="Gene3D" id="1.10.10.10">
    <property type="entry name" value="Winged helix-like DNA-binding domain superfamily/Winged helix DNA-binding domain"/>
    <property type="match status" value="1"/>
</dbReference>
<keyword evidence="3" id="KW-0731">Sigma factor</keyword>
<dbReference type="InterPro" id="IPR007627">
    <property type="entry name" value="RNA_pol_sigma70_r2"/>
</dbReference>
<sequence length="198" mass="22282">MLVLVAESNPGDSPSVEVETRESLLARVAQGDKAAFSDLYDQTAPRVLGLIRRVLIDHAQSEEVTQEVFLEIWQSASRYEPNKGGATTWILTMAHRRAIDRIRASQSSRDRDMKIGVRDYDPGVDDVAESVEIRIENERVKKAMQQLTELQRQAITLAFYEGYTHSEVSTILHVPIGTVKTRLRDGMIRLRDAMGVTS</sequence>
<dbReference type="Proteomes" id="UP000309133">
    <property type="component" value="Unassembled WGS sequence"/>
</dbReference>
<accession>A0A4V3WSZ3</accession>
<evidence type="ECO:0000256" key="1">
    <source>
        <dbReference type="ARBA" id="ARBA00010641"/>
    </source>
</evidence>
<dbReference type="EMBL" id="SSSM01000005">
    <property type="protein sequence ID" value="THG29807.1"/>
    <property type="molecule type" value="Genomic_DNA"/>
</dbReference>
<keyword evidence="2" id="KW-0805">Transcription regulation</keyword>
<dbReference type="InterPro" id="IPR036388">
    <property type="entry name" value="WH-like_DNA-bd_sf"/>
</dbReference>
<evidence type="ECO:0000259" key="6">
    <source>
        <dbReference type="Pfam" id="PF08281"/>
    </source>
</evidence>
<dbReference type="RefSeq" id="WP_136428135.1">
    <property type="nucleotide sequence ID" value="NZ_SSSM01000005.1"/>
</dbReference>
<proteinExistence type="inferred from homology"/>
<dbReference type="InterPro" id="IPR039425">
    <property type="entry name" value="RNA_pol_sigma-70-like"/>
</dbReference>
<evidence type="ECO:0000256" key="3">
    <source>
        <dbReference type="ARBA" id="ARBA00023082"/>
    </source>
</evidence>
<comment type="caution">
    <text evidence="7">The sequence shown here is derived from an EMBL/GenBank/DDBJ whole genome shotgun (WGS) entry which is preliminary data.</text>
</comment>
<dbReference type="InterPro" id="IPR013324">
    <property type="entry name" value="RNA_pol_sigma_r3/r4-like"/>
</dbReference>
<gene>
    <name evidence="7" type="ORF">E6C64_14190</name>
</gene>
<dbReference type="GO" id="GO:0016987">
    <property type="term" value="F:sigma factor activity"/>
    <property type="evidence" value="ECO:0007669"/>
    <property type="project" value="UniProtKB-KW"/>
</dbReference>
<dbReference type="PANTHER" id="PTHR43133">
    <property type="entry name" value="RNA POLYMERASE ECF-TYPE SIGMA FACTO"/>
    <property type="match status" value="1"/>
</dbReference>
<dbReference type="InterPro" id="IPR014284">
    <property type="entry name" value="RNA_pol_sigma-70_dom"/>
</dbReference>
<dbReference type="Pfam" id="PF08281">
    <property type="entry name" value="Sigma70_r4_2"/>
    <property type="match status" value="1"/>
</dbReference>
<dbReference type="SUPFAM" id="SSF88659">
    <property type="entry name" value="Sigma3 and sigma4 domains of RNA polymerase sigma factors"/>
    <property type="match status" value="1"/>
</dbReference>
<dbReference type="PANTHER" id="PTHR43133:SF66">
    <property type="entry name" value="ECF RNA POLYMERASE SIGMA FACTOR SIGK"/>
    <property type="match status" value="1"/>
</dbReference>
<evidence type="ECO:0000259" key="5">
    <source>
        <dbReference type="Pfam" id="PF04542"/>
    </source>
</evidence>
<evidence type="ECO:0000313" key="7">
    <source>
        <dbReference type="EMBL" id="THG29807.1"/>
    </source>
</evidence>
<feature type="domain" description="RNA polymerase sigma factor 70 region 4 type 2" evidence="6">
    <location>
        <begin position="138"/>
        <end position="189"/>
    </location>
</feature>
<dbReference type="NCBIfam" id="NF007228">
    <property type="entry name" value="PRK09646.1"/>
    <property type="match status" value="1"/>
</dbReference>
<evidence type="ECO:0000256" key="4">
    <source>
        <dbReference type="ARBA" id="ARBA00023163"/>
    </source>
</evidence>
<reference evidence="7 8" key="1">
    <citation type="submission" date="2019-04" db="EMBL/GenBank/DDBJ databases">
        <authorList>
            <person name="Jiang L."/>
        </authorList>
    </citation>
    <scope>NUCLEOTIDE SEQUENCE [LARGE SCALE GENOMIC DNA]</scope>
    <source>
        <strain evidence="7 8">YIM 131853</strain>
    </source>
</reference>
<dbReference type="InterPro" id="IPR013325">
    <property type="entry name" value="RNA_pol_sigma_r2"/>
</dbReference>
<comment type="similarity">
    <text evidence="1">Belongs to the sigma-70 factor family. ECF subfamily.</text>
</comment>
<dbReference type="GO" id="GO:0006352">
    <property type="term" value="P:DNA-templated transcription initiation"/>
    <property type="evidence" value="ECO:0007669"/>
    <property type="project" value="InterPro"/>
</dbReference>
<organism evidence="7 8">
    <name type="scientific">Naasia lichenicola</name>
    <dbReference type="NCBI Taxonomy" id="2565933"/>
    <lineage>
        <taxon>Bacteria</taxon>
        <taxon>Bacillati</taxon>
        <taxon>Actinomycetota</taxon>
        <taxon>Actinomycetes</taxon>
        <taxon>Micrococcales</taxon>
        <taxon>Microbacteriaceae</taxon>
        <taxon>Naasia</taxon>
    </lineage>
</organism>
<dbReference type="AlphaFoldDB" id="A0A4V3WSZ3"/>
<dbReference type="NCBIfam" id="TIGR02937">
    <property type="entry name" value="sigma70-ECF"/>
    <property type="match status" value="1"/>
</dbReference>
<evidence type="ECO:0000313" key="8">
    <source>
        <dbReference type="Proteomes" id="UP000309133"/>
    </source>
</evidence>
<dbReference type="GO" id="GO:0003677">
    <property type="term" value="F:DNA binding"/>
    <property type="evidence" value="ECO:0007669"/>
    <property type="project" value="InterPro"/>
</dbReference>
<keyword evidence="4" id="KW-0804">Transcription</keyword>
<protein>
    <submittedName>
        <fullName evidence="7">Sigma-70 family RNA polymerase sigma factor</fullName>
    </submittedName>
</protein>
<feature type="domain" description="RNA polymerase sigma-70 region 2" evidence="5">
    <location>
        <begin position="39"/>
        <end position="106"/>
    </location>
</feature>
<keyword evidence="8" id="KW-1185">Reference proteome</keyword>